<dbReference type="GO" id="GO:0004937">
    <property type="term" value="F:alpha1-adrenergic receptor activity"/>
    <property type="evidence" value="ECO:0007669"/>
    <property type="project" value="TreeGrafter"/>
</dbReference>
<evidence type="ECO:0000256" key="3">
    <source>
        <dbReference type="ARBA" id="ARBA00022475"/>
    </source>
</evidence>
<dbReference type="PANTHER" id="PTHR24248">
    <property type="entry name" value="ADRENERGIC RECEPTOR-RELATED G-PROTEIN COUPLED RECEPTOR"/>
    <property type="match status" value="1"/>
</dbReference>
<dbReference type="PROSITE" id="PS50262">
    <property type="entry name" value="G_PROTEIN_RECEP_F1_2"/>
    <property type="match status" value="1"/>
</dbReference>
<comment type="similarity">
    <text evidence="12">Belongs to the G-protein coupled receptor 1 family.</text>
</comment>
<evidence type="ECO:0000256" key="11">
    <source>
        <dbReference type="ARBA" id="ARBA00032839"/>
    </source>
</evidence>
<dbReference type="SUPFAM" id="SSF81321">
    <property type="entry name" value="Family A G protein-coupled receptor-like"/>
    <property type="match status" value="1"/>
</dbReference>
<feature type="transmembrane region" description="Helical" evidence="14">
    <location>
        <begin position="145"/>
        <end position="166"/>
    </location>
</feature>
<dbReference type="AlphaFoldDB" id="A0A401RY44"/>
<feature type="transmembrane region" description="Helical" evidence="14">
    <location>
        <begin position="103"/>
        <end position="124"/>
    </location>
</feature>
<dbReference type="Pfam" id="PF00001">
    <property type="entry name" value="7tm_1"/>
    <property type="match status" value="1"/>
</dbReference>
<keyword evidence="17" id="KW-1185">Reference proteome</keyword>
<name>A0A401RY44_CHIPU</name>
<dbReference type="EMBL" id="BEZZ01000022">
    <property type="protein sequence ID" value="GCC23084.1"/>
    <property type="molecule type" value="Genomic_DNA"/>
</dbReference>
<dbReference type="STRING" id="137246.A0A401RY44"/>
<dbReference type="GO" id="GO:0007267">
    <property type="term" value="P:cell-cell signaling"/>
    <property type="evidence" value="ECO:0007669"/>
    <property type="project" value="TreeGrafter"/>
</dbReference>
<dbReference type="InterPro" id="IPR000276">
    <property type="entry name" value="GPCR_Rhodpsn"/>
</dbReference>
<dbReference type="PRINTS" id="PR01103">
    <property type="entry name" value="ADRENERGICR"/>
</dbReference>
<gene>
    <name evidence="16" type="ORF">chiPu_0001477</name>
</gene>
<evidence type="ECO:0000313" key="16">
    <source>
        <dbReference type="EMBL" id="GCC23084.1"/>
    </source>
</evidence>
<dbReference type="InterPro" id="IPR017452">
    <property type="entry name" value="GPCR_Rhodpsn_7TM"/>
</dbReference>
<evidence type="ECO:0000256" key="12">
    <source>
        <dbReference type="RuleBase" id="RU000688"/>
    </source>
</evidence>
<dbReference type="OrthoDB" id="6358729at2759"/>
<feature type="transmembrane region" description="Helical" evidence="14">
    <location>
        <begin position="66"/>
        <end position="88"/>
    </location>
</feature>
<evidence type="ECO:0000256" key="7">
    <source>
        <dbReference type="ARBA" id="ARBA00023136"/>
    </source>
</evidence>
<dbReference type="SMART" id="SM01381">
    <property type="entry name" value="7TM_GPCR_Srsx"/>
    <property type="match status" value="1"/>
</dbReference>
<evidence type="ECO:0000259" key="15">
    <source>
        <dbReference type="PROSITE" id="PS50262"/>
    </source>
</evidence>
<evidence type="ECO:0000256" key="8">
    <source>
        <dbReference type="ARBA" id="ARBA00023170"/>
    </source>
</evidence>
<protein>
    <recommendedName>
        <fullName evidence="2">Alpha-1A adrenergic receptor</fullName>
    </recommendedName>
    <alternativeName>
        <fullName evidence="11">Alpha-1A adrenoreceptor</fullName>
    </alternativeName>
</protein>
<dbReference type="GO" id="GO:0007204">
    <property type="term" value="P:positive regulation of cytosolic calcium ion concentration"/>
    <property type="evidence" value="ECO:0007669"/>
    <property type="project" value="TreeGrafter"/>
</dbReference>
<evidence type="ECO:0000256" key="6">
    <source>
        <dbReference type="ARBA" id="ARBA00023040"/>
    </source>
</evidence>
<keyword evidence="4 12" id="KW-0812">Transmembrane</keyword>
<comment type="caution">
    <text evidence="16">The sequence shown here is derived from an EMBL/GenBank/DDBJ whole genome shotgun (WGS) entry which is preliminary data.</text>
</comment>
<feature type="compositionally biased region" description="Low complexity" evidence="13">
    <location>
        <begin position="246"/>
        <end position="255"/>
    </location>
</feature>
<keyword evidence="3" id="KW-1003">Cell membrane</keyword>
<evidence type="ECO:0000256" key="9">
    <source>
        <dbReference type="ARBA" id="ARBA00023180"/>
    </source>
</evidence>
<dbReference type="Proteomes" id="UP000287033">
    <property type="component" value="Unassembled WGS sequence"/>
</dbReference>
<comment type="subcellular location">
    <subcellularLocation>
        <location evidence="1">Cell membrane</location>
        <topology evidence="1">Multi-pass membrane protein</topology>
    </subcellularLocation>
</comment>
<dbReference type="GO" id="GO:0071880">
    <property type="term" value="P:adenylate cyclase-activating adrenergic receptor signaling pathway"/>
    <property type="evidence" value="ECO:0007669"/>
    <property type="project" value="TreeGrafter"/>
</dbReference>
<keyword evidence="9" id="KW-0325">Glycoprotein</keyword>
<evidence type="ECO:0000256" key="13">
    <source>
        <dbReference type="SAM" id="MobiDB-lite"/>
    </source>
</evidence>
<evidence type="ECO:0000256" key="4">
    <source>
        <dbReference type="ARBA" id="ARBA00022692"/>
    </source>
</evidence>
<dbReference type="PRINTS" id="PR00237">
    <property type="entry name" value="GPCRRHODOPSN"/>
</dbReference>
<proteinExistence type="inferred from homology"/>
<feature type="transmembrane region" description="Helical" evidence="14">
    <location>
        <begin position="186"/>
        <end position="211"/>
    </location>
</feature>
<sequence>MGVLPENRSSSVLALNGSARPPPSPSRAIALGLTLGSFILFALLGNVLVVLSVACHRPLQTVTNYFTVNLAVADLLLSCSVLPLSAWLEVQGQWPLGRLLCDVWAALDVLCSTASILSLCVISIERYIGVSYPLRHPALVTQGRALFTLLGVWSLALVISVGPLMGWKEPPPPDHTVCRVTEEPGYVLFSALGSFYAPLAVILVMYCRVYVVARRETRSLEEGRKRGTGGRVTLRIHRPGKRADAVDQAQAQGQSQPGGRGAQLKTQFSVLLFKFTKQKKAAKTLGIVVGGFILCWLPFFVVLPLGSFFPKYKAPETIFKITFWLGYFNSCINPIIYPASNKEFRKAFQSILKGQCCHRKRASFHPPLSYSHSAAGQKHVVRIPVGSRETFKISKSDRDCEWKLFSTLPNHGTENKSWHLNGRGRMILCCCCTDANAPRGETHHAPGLKPQAYSVGDYGDPV</sequence>
<evidence type="ECO:0000256" key="1">
    <source>
        <dbReference type="ARBA" id="ARBA00004651"/>
    </source>
</evidence>
<keyword evidence="5 14" id="KW-1133">Transmembrane helix</keyword>
<feature type="region of interest" description="Disordered" evidence="13">
    <location>
        <begin position="441"/>
        <end position="462"/>
    </location>
</feature>
<feature type="transmembrane region" description="Helical" evidence="14">
    <location>
        <begin position="284"/>
        <end position="309"/>
    </location>
</feature>
<evidence type="ECO:0000256" key="10">
    <source>
        <dbReference type="ARBA" id="ARBA00023224"/>
    </source>
</evidence>
<dbReference type="PROSITE" id="PS00237">
    <property type="entry name" value="G_PROTEIN_RECEP_F1_1"/>
    <property type="match status" value="1"/>
</dbReference>
<evidence type="ECO:0000313" key="17">
    <source>
        <dbReference type="Proteomes" id="UP000287033"/>
    </source>
</evidence>
<feature type="domain" description="G-protein coupled receptors family 1 profile" evidence="15">
    <location>
        <begin position="45"/>
        <end position="337"/>
    </location>
</feature>
<dbReference type="GO" id="GO:0007200">
    <property type="term" value="P:phospholipase C-activating G protein-coupled receptor signaling pathway"/>
    <property type="evidence" value="ECO:0007669"/>
    <property type="project" value="TreeGrafter"/>
</dbReference>
<evidence type="ECO:0000256" key="14">
    <source>
        <dbReference type="SAM" id="Phobius"/>
    </source>
</evidence>
<dbReference type="GO" id="GO:0043410">
    <property type="term" value="P:positive regulation of MAPK cascade"/>
    <property type="evidence" value="ECO:0007669"/>
    <property type="project" value="TreeGrafter"/>
</dbReference>
<feature type="transmembrane region" description="Helical" evidence="14">
    <location>
        <begin position="28"/>
        <end position="54"/>
    </location>
</feature>
<keyword evidence="7 14" id="KW-0472">Membrane</keyword>
<dbReference type="OMA" id="VCEWKYF"/>
<keyword evidence="10 12" id="KW-0807">Transducer</keyword>
<keyword evidence="8 12" id="KW-0675">Receptor</keyword>
<feature type="transmembrane region" description="Helical" evidence="14">
    <location>
        <begin position="321"/>
        <end position="339"/>
    </location>
</feature>
<reference evidence="16 17" key="1">
    <citation type="journal article" date="2018" name="Nat. Ecol. Evol.">
        <title>Shark genomes provide insights into elasmobranch evolution and the origin of vertebrates.</title>
        <authorList>
            <person name="Hara Y"/>
            <person name="Yamaguchi K"/>
            <person name="Onimaru K"/>
            <person name="Kadota M"/>
            <person name="Koyanagi M"/>
            <person name="Keeley SD"/>
            <person name="Tatsumi K"/>
            <person name="Tanaka K"/>
            <person name="Motone F"/>
            <person name="Kageyama Y"/>
            <person name="Nozu R"/>
            <person name="Adachi N"/>
            <person name="Nishimura O"/>
            <person name="Nakagawa R"/>
            <person name="Tanegashima C"/>
            <person name="Kiyatake I"/>
            <person name="Matsumoto R"/>
            <person name="Murakumo K"/>
            <person name="Nishida K"/>
            <person name="Terakita A"/>
            <person name="Kuratani S"/>
            <person name="Sato K"/>
            <person name="Hyodo S Kuraku.S."/>
        </authorList>
    </citation>
    <scope>NUCLEOTIDE SEQUENCE [LARGE SCALE GENOMIC DNA]</scope>
</reference>
<organism evidence="16 17">
    <name type="scientific">Chiloscyllium punctatum</name>
    <name type="common">Brownbanded bambooshark</name>
    <name type="synonym">Hemiscyllium punctatum</name>
    <dbReference type="NCBI Taxonomy" id="137246"/>
    <lineage>
        <taxon>Eukaryota</taxon>
        <taxon>Metazoa</taxon>
        <taxon>Chordata</taxon>
        <taxon>Craniata</taxon>
        <taxon>Vertebrata</taxon>
        <taxon>Chondrichthyes</taxon>
        <taxon>Elasmobranchii</taxon>
        <taxon>Galeomorphii</taxon>
        <taxon>Galeoidea</taxon>
        <taxon>Orectolobiformes</taxon>
        <taxon>Hemiscylliidae</taxon>
        <taxon>Chiloscyllium</taxon>
    </lineage>
</organism>
<feature type="region of interest" description="Disordered" evidence="13">
    <location>
        <begin position="241"/>
        <end position="261"/>
    </location>
</feature>
<keyword evidence="6 12" id="KW-0297">G-protein coupled receptor</keyword>
<evidence type="ECO:0000256" key="2">
    <source>
        <dbReference type="ARBA" id="ARBA00014216"/>
    </source>
</evidence>
<dbReference type="Gene3D" id="1.20.1070.10">
    <property type="entry name" value="Rhodopsin 7-helix transmembrane proteins"/>
    <property type="match status" value="1"/>
</dbReference>
<dbReference type="PANTHER" id="PTHR24248:SF16">
    <property type="entry name" value="ALPHA-1A ADRENERGIC RECEPTOR"/>
    <property type="match status" value="1"/>
</dbReference>
<accession>A0A401RY44</accession>
<dbReference type="InterPro" id="IPR002233">
    <property type="entry name" value="ADR_fam"/>
</dbReference>
<dbReference type="GO" id="GO:0005886">
    <property type="term" value="C:plasma membrane"/>
    <property type="evidence" value="ECO:0007669"/>
    <property type="project" value="UniProtKB-SubCell"/>
</dbReference>
<evidence type="ECO:0000256" key="5">
    <source>
        <dbReference type="ARBA" id="ARBA00022989"/>
    </source>
</evidence>